<evidence type="ECO:0000313" key="6">
    <source>
        <dbReference type="EMBL" id="SIQ84315.1"/>
    </source>
</evidence>
<dbReference type="STRING" id="1017273.SAMN05443094_10451"/>
<reference evidence="5" key="3">
    <citation type="submission" date="2017-03" db="EMBL/GenBank/DDBJ databases">
        <authorList>
            <person name="Dastager S.G."/>
            <person name="Neurgaonkar P.S."/>
            <person name="Dharne M.S."/>
        </authorList>
    </citation>
    <scope>NUCLEOTIDE SEQUENCE</scope>
    <source>
        <strain evidence="5">DSM 25145</strain>
    </source>
</reference>
<dbReference type="PANTHER" id="PTHR30146:SF109">
    <property type="entry name" value="HTH-TYPE TRANSCRIPTIONAL REGULATOR GALS"/>
    <property type="match status" value="1"/>
</dbReference>
<keyword evidence="8" id="KW-1185">Reference proteome</keyword>
<keyword evidence="2" id="KW-0238">DNA-binding</keyword>
<protein>
    <submittedName>
        <fullName evidence="5">LacI family transcriptional regulator</fullName>
    </submittedName>
    <submittedName>
        <fullName evidence="6">Transcriptional regulator, LacI family</fullName>
    </submittedName>
</protein>
<dbReference type="Gene3D" id="3.40.50.2300">
    <property type="match status" value="2"/>
</dbReference>
<accession>A0A1N6W2U0</accession>
<keyword evidence="3" id="KW-0804">Transcription</keyword>
<dbReference type="InterPro" id="IPR028082">
    <property type="entry name" value="Peripla_BP_I"/>
</dbReference>
<keyword evidence="1" id="KW-0805">Transcription regulation</keyword>
<evidence type="ECO:0000313" key="8">
    <source>
        <dbReference type="Proteomes" id="UP000215545"/>
    </source>
</evidence>
<dbReference type="EMBL" id="FTLX01000004">
    <property type="protein sequence ID" value="SIQ84315.1"/>
    <property type="molecule type" value="Genomic_DNA"/>
</dbReference>
<proteinExistence type="predicted"/>
<dbReference type="SMART" id="SM00354">
    <property type="entry name" value="HTH_LACI"/>
    <property type="match status" value="1"/>
</dbReference>
<gene>
    <name evidence="5" type="ORF">B1B05_09495</name>
    <name evidence="6" type="ORF">SAMN05443094_10451</name>
</gene>
<dbReference type="Pfam" id="PF00356">
    <property type="entry name" value="LacI"/>
    <property type="match status" value="1"/>
</dbReference>
<dbReference type="EMBL" id="MWSK01000004">
    <property type="protein sequence ID" value="OXS77830.1"/>
    <property type="molecule type" value="Genomic_DNA"/>
</dbReference>
<evidence type="ECO:0000313" key="7">
    <source>
        <dbReference type="Proteomes" id="UP000186385"/>
    </source>
</evidence>
<reference evidence="6 7" key="1">
    <citation type="submission" date="2017-01" db="EMBL/GenBank/DDBJ databases">
        <authorList>
            <person name="Mah S.A."/>
            <person name="Swanson W.J."/>
            <person name="Moy G.W."/>
            <person name="Vacquier V.D."/>
        </authorList>
    </citation>
    <scope>NUCLEOTIDE SEQUENCE [LARGE SCALE GENOMIC DNA]</scope>
    <source>
        <strain evidence="6 7">NIO-1016</strain>
    </source>
</reference>
<dbReference type="SUPFAM" id="SSF53822">
    <property type="entry name" value="Periplasmic binding protein-like I"/>
    <property type="match status" value="1"/>
</dbReference>
<dbReference type="GO" id="GO:0000976">
    <property type="term" value="F:transcription cis-regulatory region binding"/>
    <property type="evidence" value="ECO:0007669"/>
    <property type="project" value="TreeGrafter"/>
</dbReference>
<dbReference type="InterPro" id="IPR000843">
    <property type="entry name" value="HTH_LacI"/>
</dbReference>
<evidence type="ECO:0000313" key="5">
    <source>
        <dbReference type="EMBL" id="OXS77830.1"/>
    </source>
</evidence>
<dbReference type="Proteomes" id="UP000186385">
    <property type="component" value="Unassembled WGS sequence"/>
</dbReference>
<dbReference type="PROSITE" id="PS50932">
    <property type="entry name" value="HTH_LACI_2"/>
    <property type="match status" value="1"/>
</dbReference>
<feature type="domain" description="HTH lacI-type" evidence="4">
    <location>
        <begin position="6"/>
        <end position="50"/>
    </location>
</feature>
<dbReference type="InterPro" id="IPR046335">
    <property type="entry name" value="LacI/GalR-like_sensor"/>
</dbReference>
<evidence type="ECO:0000259" key="4">
    <source>
        <dbReference type="PROSITE" id="PS50932"/>
    </source>
</evidence>
<dbReference type="PANTHER" id="PTHR30146">
    <property type="entry name" value="LACI-RELATED TRANSCRIPTIONAL REPRESSOR"/>
    <property type="match status" value="1"/>
</dbReference>
<dbReference type="Proteomes" id="UP000215545">
    <property type="component" value="Unassembled WGS sequence"/>
</dbReference>
<name>A0A1N6W2U0_9BACI</name>
<dbReference type="InterPro" id="IPR010982">
    <property type="entry name" value="Lambda_DNA-bd_dom_sf"/>
</dbReference>
<dbReference type="AlphaFoldDB" id="A0A1N6W2U0"/>
<evidence type="ECO:0000256" key="1">
    <source>
        <dbReference type="ARBA" id="ARBA00023015"/>
    </source>
</evidence>
<sequence length="346" mass="38371">MAKEKTTIQDIADALGISRNTASKALNGTSAIPEETRTKVIEKAIELKYKQFAFMDSSTLFAKSTGNIALLTANLPKSSHFGSRLISGLEKHIRAQGYTLSFHIVRNIDQEQLVLPNNFDSENVDGIVCIELFDLNYSNLVMSLGIPTIFVDCPANVTFSDWKADLLMMENQHSVCHLTSMLIETGYTTLGFAGDYHHCLSFNERWLGFQKALTAAGISLNTSQCIQGDDSFFFEPDWIEEQLKKMTALPSVFVCANDFTAINVMKALKNMNISVPDQVAICGFDNGPETSIVDPQLTSIHIHSDEMGIKAAEMLLSRIQKPTQPHQVSYVFTKPLIRASTPLLHK</sequence>
<dbReference type="SUPFAM" id="SSF47413">
    <property type="entry name" value="lambda repressor-like DNA-binding domains"/>
    <property type="match status" value="1"/>
</dbReference>
<dbReference type="CDD" id="cd01392">
    <property type="entry name" value="HTH_LacI"/>
    <property type="match status" value="1"/>
</dbReference>
<reference evidence="8" key="2">
    <citation type="submission" date="2017-03" db="EMBL/GenBank/DDBJ databases">
        <title>Bacillus sp. V-88(T) DSM27956, whole genome shotgun sequencing project.</title>
        <authorList>
            <person name="Dastager S.G."/>
            <person name="Neurgaonkar P.S."/>
            <person name="Dharne M.S."/>
        </authorList>
    </citation>
    <scope>NUCLEOTIDE SEQUENCE [LARGE SCALE GENOMIC DNA]</scope>
    <source>
        <strain evidence="8">DSM 25145</strain>
    </source>
</reference>
<evidence type="ECO:0000256" key="3">
    <source>
        <dbReference type="ARBA" id="ARBA00023163"/>
    </source>
</evidence>
<dbReference type="Gene3D" id="1.10.260.40">
    <property type="entry name" value="lambda repressor-like DNA-binding domains"/>
    <property type="match status" value="1"/>
</dbReference>
<dbReference type="GO" id="GO:0003700">
    <property type="term" value="F:DNA-binding transcription factor activity"/>
    <property type="evidence" value="ECO:0007669"/>
    <property type="project" value="TreeGrafter"/>
</dbReference>
<dbReference type="RefSeq" id="WP_045849119.1">
    <property type="nucleotide sequence ID" value="NZ_FTLX01000004.1"/>
</dbReference>
<organism evidence="6 7">
    <name type="scientific">Domibacillus enclensis</name>
    <dbReference type="NCBI Taxonomy" id="1017273"/>
    <lineage>
        <taxon>Bacteria</taxon>
        <taxon>Bacillati</taxon>
        <taxon>Bacillota</taxon>
        <taxon>Bacilli</taxon>
        <taxon>Bacillales</taxon>
        <taxon>Bacillaceae</taxon>
        <taxon>Domibacillus</taxon>
    </lineage>
</organism>
<evidence type="ECO:0000256" key="2">
    <source>
        <dbReference type="ARBA" id="ARBA00023125"/>
    </source>
</evidence>
<dbReference type="Pfam" id="PF13377">
    <property type="entry name" value="Peripla_BP_3"/>
    <property type="match status" value="1"/>
</dbReference>
<dbReference type="OrthoDB" id="2026446at2"/>